<dbReference type="AlphaFoldDB" id="A0A0C2MUF7"/>
<comment type="caution">
    <text evidence="2">The sequence shown here is derived from an EMBL/GenBank/DDBJ whole genome shotgun (WGS) entry which is preliminary data.</text>
</comment>
<dbReference type="InterPro" id="IPR036397">
    <property type="entry name" value="RNaseH_sf"/>
</dbReference>
<feature type="domain" description="Tc1-like transposase DDE" evidence="1">
    <location>
        <begin position="89"/>
        <end position="202"/>
    </location>
</feature>
<accession>A0A0C2MUF7</accession>
<protein>
    <recommendedName>
        <fullName evidence="1">Tc1-like transposase DDE domain-containing protein</fullName>
    </recommendedName>
</protein>
<name>A0A0C2MUF7_THEKT</name>
<dbReference type="OrthoDB" id="5977738at2759"/>
<dbReference type="Gene3D" id="3.30.420.10">
    <property type="entry name" value="Ribonuclease H-like superfamily/Ribonuclease H"/>
    <property type="match status" value="1"/>
</dbReference>
<evidence type="ECO:0000259" key="1">
    <source>
        <dbReference type="Pfam" id="PF13358"/>
    </source>
</evidence>
<dbReference type="Pfam" id="PF13358">
    <property type="entry name" value="DDE_3"/>
    <property type="match status" value="1"/>
</dbReference>
<proteinExistence type="predicted"/>
<organism evidence="2 3">
    <name type="scientific">Thelohanellus kitauei</name>
    <name type="common">Myxosporean</name>
    <dbReference type="NCBI Taxonomy" id="669202"/>
    <lineage>
        <taxon>Eukaryota</taxon>
        <taxon>Metazoa</taxon>
        <taxon>Cnidaria</taxon>
        <taxon>Myxozoa</taxon>
        <taxon>Myxosporea</taxon>
        <taxon>Bivalvulida</taxon>
        <taxon>Platysporina</taxon>
        <taxon>Myxobolidae</taxon>
        <taxon>Thelohanellus</taxon>
    </lineage>
</organism>
<evidence type="ECO:0000313" key="3">
    <source>
        <dbReference type="Proteomes" id="UP000031668"/>
    </source>
</evidence>
<dbReference type="GO" id="GO:0003676">
    <property type="term" value="F:nucleic acid binding"/>
    <property type="evidence" value="ECO:0007669"/>
    <property type="project" value="InterPro"/>
</dbReference>
<dbReference type="EMBL" id="JWZT01001907">
    <property type="protein sequence ID" value="KII70971.1"/>
    <property type="molecule type" value="Genomic_DNA"/>
</dbReference>
<reference evidence="2 3" key="1">
    <citation type="journal article" date="2014" name="Genome Biol. Evol.">
        <title>The genome of the myxosporean Thelohanellus kitauei shows adaptations to nutrient acquisition within its fish host.</title>
        <authorList>
            <person name="Yang Y."/>
            <person name="Xiong J."/>
            <person name="Zhou Z."/>
            <person name="Huo F."/>
            <person name="Miao W."/>
            <person name="Ran C."/>
            <person name="Liu Y."/>
            <person name="Zhang J."/>
            <person name="Feng J."/>
            <person name="Wang M."/>
            <person name="Wang M."/>
            <person name="Wang L."/>
            <person name="Yao B."/>
        </authorList>
    </citation>
    <scope>NUCLEOTIDE SEQUENCE [LARGE SCALE GENOMIC DNA]</scope>
    <source>
        <strain evidence="2">Wuqing</strain>
    </source>
</reference>
<sequence>MSVIQCEDSFLNSYMKTTTQRKFTASSRGGARNMILTQKISDRITKLMNDDLTTNLREIKQQLGVVVTKIPYLTGYKTRDSRIDWWVQYRNHGWSRRERTPNLIMSPRSANIAMRSSMNRHNSVNSDAIRGSVNNEVLNAFLTVTMNVLGEAEGFIFVLNNVNYHHAVTALGTSNISIHYLLPYSPVFNPCEGAFALIKSNVR</sequence>
<keyword evidence="3" id="KW-1185">Reference proteome</keyword>
<gene>
    <name evidence="2" type="ORF">RF11_10176</name>
</gene>
<evidence type="ECO:0000313" key="2">
    <source>
        <dbReference type="EMBL" id="KII70971.1"/>
    </source>
</evidence>
<dbReference type="Proteomes" id="UP000031668">
    <property type="component" value="Unassembled WGS sequence"/>
</dbReference>
<dbReference type="InterPro" id="IPR038717">
    <property type="entry name" value="Tc1-like_DDE_dom"/>
</dbReference>